<accession>A0A200QWY7</accession>
<name>A0A200QWY7_MACCD</name>
<dbReference type="EMBL" id="MVGT01000940">
    <property type="protein sequence ID" value="OVA14942.1"/>
    <property type="molecule type" value="Genomic_DNA"/>
</dbReference>
<reference evidence="1 2" key="1">
    <citation type="journal article" date="2017" name="Mol. Plant">
        <title>The Genome of Medicinal Plant Macleaya cordata Provides New Insights into Benzylisoquinoline Alkaloids Metabolism.</title>
        <authorList>
            <person name="Liu X."/>
            <person name="Liu Y."/>
            <person name="Huang P."/>
            <person name="Ma Y."/>
            <person name="Qing Z."/>
            <person name="Tang Q."/>
            <person name="Cao H."/>
            <person name="Cheng P."/>
            <person name="Zheng Y."/>
            <person name="Yuan Z."/>
            <person name="Zhou Y."/>
            <person name="Liu J."/>
            <person name="Tang Z."/>
            <person name="Zhuo Y."/>
            <person name="Zhang Y."/>
            <person name="Yu L."/>
            <person name="Huang J."/>
            <person name="Yang P."/>
            <person name="Peng Q."/>
            <person name="Zhang J."/>
            <person name="Jiang W."/>
            <person name="Zhang Z."/>
            <person name="Lin K."/>
            <person name="Ro D.K."/>
            <person name="Chen X."/>
            <person name="Xiong X."/>
            <person name="Shang Y."/>
            <person name="Huang S."/>
            <person name="Zeng J."/>
        </authorList>
    </citation>
    <scope>NUCLEOTIDE SEQUENCE [LARGE SCALE GENOMIC DNA]</scope>
    <source>
        <strain evidence="2">cv. BLH2017</strain>
        <tissue evidence="1">Root</tissue>
    </source>
</reference>
<evidence type="ECO:0000313" key="1">
    <source>
        <dbReference type="EMBL" id="OVA14942.1"/>
    </source>
</evidence>
<dbReference type="AlphaFoldDB" id="A0A200QWY7"/>
<dbReference type="InParanoid" id="A0A200QWY7"/>
<comment type="caution">
    <text evidence="1">The sequence shown here is derived from an EMBL/GenBank/DDBJ whole genome shotgun (WGS) entry which is preliminary data.</text>
</comment>
<evidence type="ECO:0000313" key="2">
    <source>
        <dbReference type="Proteomes" id="UP000195402"/>
    </source>
</evidence>
<protein>
    <submittedName>
        <fullName evidence="1">Uncharacterized protein</fullName>
    </submittedName>
</protein>
<dbReference type="OrthoDB" id="1742475at2759"/>
<gene>
    <name evidence="1" type="ORF">BVC80_8951g49</name>
</gene>
<proteinExistence type="predicted"/>
<sequence>MESSLFSILKRLSFNNFQSKCRVSENLTSNLFASRSLCTKRGVTKSNLYSKISPLGSPSIKLGPELDKWIENGRKVRVAELQRIIRDLRLNPTWEDLIRPEFFGSL</sequence>
<keyword evidence="2" id="KW-1185">Reference proteome</keyword>
<organism evidence="1 2">
    <name type="scientific">Macleaya cordata</name>
    <name type="common">Five-seeded plume-poppy</name>
    <name type="synonym">Bocconia cordata</name>
    <dbReference type="NCBI Taxonomy" id="56857"/>
    <lineage>
        <taxon>Eukaryota</taxon>
        <taxon>Viridiplantae</taxon>
        <taxon>Streptophyta</taxon>
        <taxon>Embryophyta</taxon>
        <taxon>Tracheophyta</taxon>
        <taxon>Spermatophyta</taxon>
        <taxon>Magnoliopsida</taxon>
        <taxon>Ranunculales</taxon>
        <taxon>Papaveraceae</taxon>
        <taxon>Papaveroideae</taxon>
        <taxon>Macleaya</taxon>
    </lineage>
</organism>
<dbReference type="Proteomes" id="UP000195402">
    <property type="component" value="Unassembled WGS sequence"/>
</dbReference>